<keyword evidence="1" id="KW-0732">Signal</keyword>
<accession>A0A5D2AV60</accession>
<protein>
    <submittedName>
        <fullName evidence="2">Uncharacterized protein</fullName>
    </submittedName>
</protein>
<keyword evidence="3" id="KW-1185">Reference proteome</keyword>
<reference evidence="2 3" key="1">
    <citation type="submission" date="2019-06" db="EMBL/GenBank/DDBJ databases">
        <title>WGS assembly of Gossypium darwinii.</title>
        <authorList>
            <person name="Chen Z.J."/>
            <person name="Sreedasyam A."/>
            <person name="Ando A."/>
            <person name="Song Q."/>
            <person name="De L."/>
            <person name="Hulse-Kemp A."/>
            <person name="Ding M."/>
            <person name="Ye W."/>
            <person name="Kirkbride R."/>
            <person name="Jenkins J."/>
            <person name="Plott C."/>
            <person name="Lovell J."/>
            <person name="Lin Y.-M."/>
            <person name="Vaughn R."/>
            <person name="Liu B."/>
            <person name="Li W."/>
            <person name="Simpson S."/>
            <person name="Scheffler B."/>
            <person name="Saski C."/>
            <person name="Grover C."/>
            <person name="Hu G."/>
            <person name="Conover J."/>
            <person name="Carlson J."/>
            <person name="Shu S."/>
            <person name="Boston L."/>
            <person name="Williams M."/>
            <person name="Peterson D."/>
            <person name="Mcgee K."/>
            <person name="Jones D."/>
            <person name="Wendel J."/>
            <person name="Stelly D."/>
            <person name="Grimwood J."/>
            <person name="Schmutz J."/>
        </authorList>
    </citation>
    <scope>NUCLEOTIDE SEQUENCE [LARGE SCALE GENOMIC DNA]</scope>
    <source>
        <strain evidence="2">1808015.09</strain>
    </source>
</reference>
<dbReference type="Proteomes" id="UP000323506">
    <property type="component" value="Chromosome D11"/>
</dbReference>
<sequence>MVFILICLRLAFLKRGVASLLQENGNLLVKKQQISWSVFQIIEMSNSLGLIYRIVLRSALYPRFQKC</sequence>
<feature type="signal peptide" evidence="1">
    <location>
        <begin position="1"/>
        <end position="19"/>
    </location>
</feature>
<dbReference type="AlphaFoldDB" id="A0A5D2AV60"/>
<evidence type="ECO:0000313" key="2">
    <source>
        <dbReference type="EMBL" id="TYG47416.1"/>
    </source>
</evidence>
<organism evidence="2 3">
    <name type="scientific">Gossypium darwinii</name>
    <name type="common">Darwin's cotton</name>
    <name type="synonym">Gossypium barbadense var. darwinii</name>
    <dbReference type="NCBI Taxonomy" id="34276"/>
    <lineage>
        <taxon>Eukaryota</taxon>
        <taxon>Viridiplantae</taxon>
        <taxon>Streptophyta</taxon>
        <taxon>Embryophyta</taxon>
        <taxon>Tracheophyta</taxon>
        <taxon>Spermatophyta</taxon>
        <taxon>Magnoliopsida</taxon>
        <taxon>eudicotyledons</taxon>
        <taxon>Gunneridae</taxon>
        <taxon>Pentapetalae</taxon>
        <taxon>rosids</taxon>
        <taxon>malvids</taxon>
        <taxon>Malvales</taxon>
        <taxon>Malvaceae</taxon>
        <taxon>Malvoideae</taxon>
        <taxon>Gossypium</taxon>
    </lineage>
</organism>
<evidence type="ECO:0000313" key="3">
    <source>
        <dbReference type="Proteomes" id="UP000323506"/>
    </source>
</evidence>
<feature type="chain" id="PRO_5022974480" evidence="1">
    <location>
        <begin position="20"/>
        <end position="67"/>
    </location>
</feature>
<evidence type="ECO:0000256" key="1">
    <source>
        <dbReference type="SAM" id="SignalP"/>
    </source>
</evidence>
<dbReference type="EMBL" id="CM017711">
    <property type="protein sequence ID" value="TYG47416.1"/>
    <property type="molecule type" value="Genomic_DNA"/>
</dbReference>
<proteinExistence type="predicted"/>
<gene>
    <name evidence="2" type="ORF">ES288_D11G336700v1</name>
</gene>
<name>A0A5D2AV60_GOSDA</name>